<sequence>MTDIVMVTLNPAVDVATSVERVLDTRKLRCSAARRDPSGGGVNVVRVVQRLGGDCVAVYLAGGPLGHTLRQLLRGSLWRARASRLQRRRVRTSVRETSTGREFRFVLPGPTVTQPEWQSCIDHLDALHVHRAIW</sequence>
<dbReference type="AlphaFoldDB" id="A0A158FDL2"/>
<dbReference type="SUPFAM" id="SSF53613">
    <property type="entry name" value="Ribokinase-like"/>
    <property type="match status" value="1"/>
</dbReference>
<dbReference type="GO" id="GO:0003872">
    <property type="term" value="F:6-phosphofructokinase activity"/>
    <property type="evidence" value="ECO:0007669"/>
    <property type="project" value="TreeGrafter"/>
</dbReference>
<keyword evidence="2" id="KW-1185">Reference proteome</keyword>
<proteinExistence type="predicted"/>
<dbReference type="Gene3D" id="3.40.1190.20">
    <property type="match status" value="1"/>
</dbReference>
<dbReference type="InterPro" id="IPR029056">
    <property type="entry name" value="Ribokinase-like"/>
</dbReference>
<reference evidence="1" key="1">
    <citation type="submission" date="2016-01" db="EMBL/GenBank/DDBJ databases">
        <authorList>
            <person name="Peeters C."/>
        </authorList>
    </citation>
    <scope>NUCLEOTIDE SEQUENCE [LARGE SCALE GENOMIC DNA]</scope>
    <source>
        <strain evidence="1">LMG 22940</strain>
    </source>
</reference>
<organism evidence="1 2">
    <name type="scientific">Caballeronia choica</name>
    <dbReference type="NCBI Taxonomy" id="326476"/>
    <lineage>
        <taxon>Bacteria</taxon>
        <taxon>Pseudomonadati</taxon>
        <taxon>Pseudomonadota</taxon>
        <taxon>Betaproteobacteria</taxon>
        <taxon>Burkholderiales</taxon>
        <taxon>Burkholderiaceae</taxon>
        <taxon>Caballeronia</taxon>
    </lineage>
</organism>
<gene>
    <name evidence="1" type="ORF">AWB68_00520</name>
</gene>
<name>A0A158FDL2_9BURK</name>
<comment type="caution">
    <text evidence="1">The sequence shown here is derived from an EMBL/GenBank/DDBJ whole genome shotgun (WGS) entry which is preliminary data.</text>
</comment>
<dbReference type="PANTHER" id="PTHR46566">
    <property type="entry name" value="1-PHOSPHOFRUCTOKINASE-RELATED"/>
    <property type="match status" value="1"/>
</dbReference>
<dbReference type="Proteomes" id="UP000054770">
    <property type="component" value="Unassembled WGS sequence"/>
</dbReference>
<dbReference type="GO" id="GO:0005829">
    <property type="term" value="C:cytosol"/>
    <property type="evidence" value="ECO:0007669"/>
    <property type="project" value="TreeGrafter"/>
</dbReference>
<dbReference type="EMBL" id="FCON02000003">
    <property type="protein sequence ID" value="SAL17703.1"/>
    <property type="molecule type" value="Genomic_DNA"/>
</dbReference>
<evidence type="ECO:0000313" key="1">
    <source>
        <dbReference type="EMBL" id="SAL17703.1"/>
    </source>
</evidence>
<accession>A0A158FDL2</accession>
<dbReference type="PANTHER" id="PTHR46566:SF2">
    <property type="entry name" value="ATP-DEPENDENT 6-PHOSPHOFRUCTOKINASE ISOZYME 2"/>
    <property type="match status" value="1"/>
</dbReference>
<evidence type="ECO:0000313" key="2">
    <source>
        <dbReference type="Proteomes" id="UP000054770"/>
    </source>
</evidence>
<protein>
    <submittedName>
        <fullName evidence="1">1-phosphofructokinase</fullName>
    </submittedName>
</protein>